<comment type="caution">
    <text evidence="1">The sequence shown here is derived from an EMBL/GenBank/DDBJ whole genome shotgun (WGS) entry which is preliminary data.</text>
</comment>
<organism evidence="1 2">
    <name type="scientific">Ensete ventricosum</name>
    <name type="common">Abyssinian banana</name>
    <name type="synonym">Musa ensete</name>
    <dbReference type="NCBI Taxonomy" id="4639"/>
    <lineage>
        <taxon>Eukaryota</taxon>
        <taxon>Viridiplantae</taxon>
        <taxon>Streptophyta</taxon>
        <taxon>Embryophyta</taxon>
        <taxon>Tracheophyta</taxon>
        <taxon>Spermatophyta</taxon>
        <taxon>Magnoliopsida</taxon>
        <taxon>Liliopsida</taxon>
        <taxon>Zingiberales</taxon>
        <taxon>Musaceae</taxon>
        <taxon>Ensete</taxon>
    </lineage>
</organism>
<name>A0A427AUT0_ENSVE</name>
<accession>A0A427AUT0</accession>
<dbReference type="EMBL" id="AMZH03001264">
    <property type="protein sequence ID" value="RRT79965.1"/>
    <property type="molecule type" value="Genomic_DNA"/>
</dbReference>
<proteinExistence type="predicted"/>
<evidence type="ECO:0000313" key="1">
    <source>
        <dbReference type="EMBL" id="RRT79965.1"/>
    </source>
</evidence>
<gene>
    <name evidence="1" type="ORF">B296_00010190</name>
</gene>
<reference evidence="1 2" key="1">
    <citation type="journal article" date="2014" name="Agronomy (Basel)">
        <title>A Draft Genome Sequence for Ensete ventricosum, the Drought-Tolerant Tree Against Hunger.</title>
        <authorList>
            <person name="Harrison J."/>
            <person name="Moore K.A."/>
            <person name="Paszkiewicz K."/>
            <person name="Jones T."/>
            <person name="Grant M."/>
            <person name="Ambacheew D."/>
            <person name="Muzemil S."/>
            <person name="Studholme D.J."/>
        </authorList>
    </citation>
    <scope>NUCLEOTIDE SEQUENCE [LARGE SCALE GENOMIC DNA]</scope>
</reference>
<evidence type="ECO:0000313" key="2">
    <source>
        <dbReference type="Proteomes" id="UP000287651"/>
    </source>
</evidence>
<sequence>MPLWTSPLYELAASTAPKAWPWAGTAPCGLAVGGHCPCNHRQAPPLIGDAPAGALATIDCPCRGPARGRSPSFLTAKT</sequence>
<protein>
    <submittedName>
        <fullName evidence="1">Uncharacterized protein</fullName>
    </submittedName>
</protein>
<dbReference type="Proteomes" id="UP000287651">
    <property type="component" value="Unassembled WGS sequence"/>
</dbReference>
<dbReference type="AlphaFoldDB" id="A0A427AUT0"/>